<dbReference type="AlphaFoldDB" id="A0A9W4GUX5"/>
<dbReference type="Pfam" id="PF00248">
    <property type="entry name" value="Aldo_ket_red"/>
    <property type="match status" value="1"/>
</dbReference>
<dbReference type="RefSeq" id="WP_251498915.1">
    <property type="nucleotide sequence ID" value="NZ_CAJSLV010000094.1"/>
</dbReference>
<dbReference type="SUPFAM" id="SSF51430">
    <property type="entry name" value="NAD(P)-linked oxidoreductase"/>
    <property type="match status" value="1"/>
</dbReference>
<gene>
    <name evidence="2" type="ORF">SCOCK_610020</name>
</gene>
<dbReference type="PANTHER" id="PTHR42686:SF1">
    <property type="entry name" value="GH17980P-RELATED"/>
    <property type="match status" value="1"/>
</dbReference>
<organism evidence="2 3">
    <name type="scientific">Actinacidiphila cocklensis</name>
    <dbReference type="NCBI Taxonomy" id="887465"/>
    <lineage>
        <taxon>Bacteria</taxon>
        <taxon>Bacillati</taxon>
        <taxon>Actinomycetota</taxon>
        <taxon>Actinomycetes</taxon>
        <taxon>Kitasatosporales</taxon>
        <taxon>Streptomycetaceae</taxon>
        <taxon>Actinacidiphila</taxon>
    </lineage>
</organism>
<reference evidence="2" key="1">
    <citation type="submission" date="2021-05" db="EMBL/GenBank/DDBJ databases">
        <authorList>
            <person name="Arsene-Ploetze F."/>
        </authorList>
    </citation>
    <scope>NUCLEOTIDE SEQUENCE</scope>
    <source>
        <strain evidence="2">DSM 42138</strain>
    </source>
</reference>
<dbReference type="CDD" id="cd19163">
    <property type="entry name" value="AKR_galDH"/>
    <property type="match status" value="1"/>
</dbReference>
<dbReference type="GO" id="GO:0010349">
    <property type="term" value="F:L-galactose dehydrogenase activity"/>
    <property type="evidence" value="ECO:0007669"/>
    <property type="project" value="InterPro"/>
</dbReference>
<dbReference type="EMBL" id="CAJSLV010000094">
    <property type="protein sequence ID" value="CAG6397992.1"/>
    <property type="molecule type" value="Genomic_DNA"/>
</dbReference>
<dbReference type="InterPro" id="IPR020471">
    <property type="entry name" value="AKR"/>
</dbReference>
<keyword evidence="3" id="KW-1185">Reference proteome</keyword>
<dbReference type="InterPro" id="IPR036812">
    <property type="entry name" value="NAD(P)_OxRdtase_dom_sf"/>
</dbReference>
<sequence length="315" mass="33815">MKRRTLGTTGPEVSELGFGASPLGGVYGAFAEPDGIDAVHTALDLGICFFDVSPYYGATLAETVLGKALRGVERSSYVLATKVGRYGDDEFDFTADRVKSSVHESLKRLGTDHLDLVQCHDIEFGDLDQVVHETLPALREMQDAGLVRAVGVTGYPLGALQYVAALTPVDVVMSYCQYTLQDRRLARRSPDFDRAGTAVINASPLAMGALTERGPAFWHPAPAPVLERCAAAAALCRASGADIARLAVQFAVSTGGFASTVVGTSSARQVRRLVEWIAQPLDEELLRAVEDCLAPVLDQGWLNGRPENQHSEEQP</sequence>
<dbReference type="InterPro" id="IPR044479">
    <property type="entry name" value="LGALDH-like"/>
</dbReference>
<protein>
    <submittedName>
        <fullName evidence="2">L-galactose dehydrogenase</fullName>
    </submittedName>
</protein>
<proteinExistence type="predicted"/>
<accession>A0A9W4GUX5</accession>
<dbReference type="PANTHER" id="PTHR42686">
    <property type="entry name" value="GH17980P-RELATED"/>
    <property type="match status" value="1"/>
</dbReference>
<dbReference type="Proteomes" id="UP001152519">
    <property type="component" value="Unassembled WGS sequence"/>
</dbReference>
<dbReference type="Gene3D" id="3.20.20.100">
    <property type="entry name" value="NADP-dependent oxidoreductase domain"/>
    <property type="match status" value="1"/>
</dbReference>
<name>A0A9W4GUX5_9ACTN</name>
<evidence type="ECO:0000313" key="3">
    <source>
        <dbReference type="Proteomes" id="UP001152519"/>
    </source>
</evidence>
<dbReference type="InterPro" id="IPR023210">
    <property type="entry name" value="NADP_OxRdtase_dom"/>
</dbReference>
<evidence type="ECO:0000313" key="2">
    <source>
        <dbReference type="EMBL" id="CAG6397992.1"/>
    </source>
</evidence>
<dbReference type="GO" id="GO:0005829">
    <property type="term" value="C:cytosol"/>
    <property type="evidence" value="ECO:0007669"/>
    <property type="project" value="TreeGrafter"/>
</dbReference>
<comment type="caution">
    <text evidence="2">The sequence shown here is derived from an EMBL/GenBank/DDBJ whole genome shotgun (WGS) entry which is preliminary data.</text>
</comment>
<evidence type="ECO:0000259" key="1">
    <source>
        <dbReference type="Pfam" id="PF00248"/>
    </source>
</evidence>
<feature type="domain" description="NADP-dependent oxidoreductase" evidence="1">
    <location>
        <begin position="15"/>
        <end position="293"/>
    </location>
</feature>